<dbReference type="RefSeq" id="WP_317900511.1">
    <property type="nucleotide sequence ID" value="NZ_JAIRBC010000001.1"/>
</dbReference>
<protein>
    <recommendedName>
        <fullName evidence="3">SMP-30/Gluconolactonase/LRE-like region domain-containing protein</fullName>
    </recommendedName>
</protein>
<accession>A0AAE3EQP6</accession>
<dbReference type="SUPFAM" id="SSF101898">
    <property type="entry name" value="NHL repeat"/>
    <property type="match status" value="1"/>
</dbReference>
<proteinExistence type="predicted"/>
<name>A0AAE3EQP6_9FLAO</name>
<sequence>MLIKKILPALILGSVLFSCKEGSKTKGTTKMEAAAPKLELIAEVKGLAHCESVVFDTKRNVLYVSVQGENEPNDGSIAKVSLDGEILVANFVQGLNDPKGIALLVDKLYVSDGKELVEADLNTGGVLQKYPGKDAEFLNDVAVDKDGNVYVSDMATSSIYKLDTKGNFENWLTSDDLEDPNGLLIDHNTLYIAAWGKRNSGNTTSNPKGRLLKLDIPNKKITPITAEPLGNLDGLQTYDNSSFLVSDWSTGSLYKISKGGTVSPFFTAEPSVGDIMYLPSKHLLGLPMNKQSKLLLYRVTVK</sequence>
<gene>
    <name evidence="1" type="ORF">K8352_01230</name>
</gene>
<keyword evidence="2" id="KW-1185">Reference proteome</keyword>
<dbReference type="EMBL" id="JAIRBC010000001">
    <property type="protein sequence ID" value="MCG2459365.1"/>
    <property type="molecule type" value="Genomic_DNA"/>
</dbReference>
<evidence type="ECO:0008006" key="3">
    <source>
        <dbReference type="Google" id="ProtNLM"/>
    </source>
</evidence>
<dbReference type="Gene3D" id="2.120.10.30">
    <property type="entry name" value="TolB, C-terminal domain"/>
    <property type="match status" value="1"/>
</dbReference>
<dbReference type="Proteomes" id="UP001200642">
    <property type="component" value="Unassembled WGS sequence"/>
</dbReference>
<dbReference type="PROSITE" id="PS51257">
    <property type="entry name" value="PROKAR_LIPOPROTEIN"/>
    <property type="match status" value="1"/>
</dbReference>
<dbReference type="InterPro" id="IPR011042">
    <property type="entry name" value="6-blade_b-propeller_TolB-like"/>
</dbReference>
<comment type="caution">
    <text evidence="1">The sequence shown here is derived from an EMBL/GenBank/DDBJ whole genome shotgun (WGS) entry which is preliminary data.</text>
</comment>
<evidence type="ECO:0000313" key="1">
    <source>
        <dbReference type="EMBL" id="MCG2459365.1"/>
    </source>
</evidence>
<reference evidence="1" key="1">
    <citation type="submission" date="2023-02" db="EMBL/GenBank/DDBJ databases">
        <title>Genome of Flavobacteriaceae gen. nov. sp. strain F89.</title>
        <authorList>
            <person name="Wang Y."/>
        </authorList>
    </citation>
    <scope>NUCLEOTIDE SEQUENCE</scope>
    <source>
        <strain evidence="1">F89</strain>
    </source>
</reference>
<evidence type="ECO:0000313" key="2">
    <source>
        <dbReference type="Proteomes" id="UP001200642"/>
    </source>
</evidence>
<organism evidence="1 2">
    <name type="scientific">Cerina litoralis</name>
    <dbReference type="NCBI Taxonomy" id="2874477"/>
    <lineage>
        <taxon>Bacteria</taxon>
        <taxon>Pseudomonadati</taxon>
        <taxon>Bacteroidota</taxon>
        <taxon>Flavobacteriia</taxon>
        <taxon>Flavobacteriales</taxon>
        <taxon>Flavobacteriaceae</taxon>
        <taxon>Cerina</taxon>
    </lineage>
</organism>
<dbReference type="AlphaFoldDB" id="A0AAE3EQP6"/>